<feature type="transmembrane region" description="Helical" evidence="8">
    <location>
        <begin position="165"/>
        <end position="189"/>
    </location>
</feature>
<feature type="transmembrane region" description="Helical" evidence="8">
    <location>
        <begin position="315"/>
        <end position="341"/>
    </location>
</feature>
<keyword evidence="6 8" id="KW-1133">Transmembrane helix</keyword>
<evidence type="ECO:0000256" key="4">
    <source>
        <dbReference type="ARBA" id="ARBA00022475"/>
    </source>
</evidence>
<dbReference type="GO" id="GO:0015297">
    <property type="term" value="F:antiporter activity"/>
    <property type="evidence" value="ECO:0007669"/>
    <property type="project" value="InterPro"/>
</dbReference>
<dbReference type="PIRSF" id="PIRSF006603">
    <property type="entry name" value="DinF"/>
    <property type="match status" value="1"/>
</dbReference>
<evidence type="ECO:0000313" key="9">
    <source>
        <dbReference type="EMBL" id="RUO69443.1"/>
    </source>
</evidence>
<keyword evidence="4" id="KW-1003">Cell membrane</keyword>
<keyword evidence="10" id="KW-1185">Reference proteome</keyword>
<proteinExistence type="inferred from homology"/>
<feature type="transmembrane region" description="Helical" evidence="8">
    <location>
        <begin position="353"/>
        <end position="374"/>
    </location>
</feature>
<dbReference type="InterPro" id="IPR048279">
    <property type="entry name" value="MdtK-like"/>
</dbReference>
<dbReference type="Proteomes" id="UP000288058">
    <property type="component" value="Unassembled WGS sequence"/>
</dbReference>
<dbReference type="NCBIfam" id="TIGR00797">
    <property type="entry name" value="matE"/>
    <property type="match status" value="1"/>
</dbReference>
<comment type="similarity">
    <text evidence="2">Belongs to the multi antimicrobial extrusion (MATE) (TC 2.A.66.1) family.</text>
</comment>
<dbReference type="EMBL" id="PIQC01000004">
    <property type="protein sequence ID" value="RUO69443.1"/>
    <property type="molecule type" value="Genomic_DNA"/>
</dbReference>
<evidence type="ECO:0000256" key="7">
    <source>
        <dbReference type="ARBA" id="ARBA00023136"/>
    </source>
</evidence>
<feature type="transmembrane region" description="Helical" evidence="8">
    <location>
        <begin position="93"/>
        <end position="114"/>
    </location>
</feature>
<dbReference type="GO" id="GO:0005886">
    <property type="term" value="C:plasma membrane"/>
    <property type="evidence" value="ECO:0007669"/>
    <property type="project" value="UniProtKB-SubCell"/>
</dbReference>
<feature type="transmembrane region" description="Helical" evidence="8">
    <location>
        <begin position="201"/>
        <end position="221"/>
    </location>
</feature>
<evidence type="ECO:0000256" key="1">
    <source>
        <dbReference type="ARBA" id="ARBA00004429"/>
    </source>
</evidence>
<keyword evidence="7 8" id="KW-0472">Membrane</keyword>
<gene>
    <name evidence="9" type="ORF">CWI78_05870</name>
</gene>
<evidence type="ECO:0000256" key="8">
    <source>
        <dbReference type="SAM" id="Phobius"/>
    </source>
</evidence>
<feature type="transmembrane region" description="Helical" evidence="8">
    <location>
        <begin position="272"/>
        <end position="295"/>
    </location>
</feature>
<organism evidence="9 10">
    <name type="scientific">Idiomarina ramblicola</name>
    <dbReference type="NCBI Taxonomy" id="263724"/>
    <lineage>
        <taxon>Bacteria</taxon>
        <taxon>Pseudomonadati</taxon>
        <taxon>Pseudomonadota</taxon>
        <taxon>Gammaproteobacteria</taxon>
        <taxon>Alteromonadales</taxon>
        <taxon>Idiomarinaceae</taxon>
        <taxon>Idiomarina</taxon>
    </lineage>
</organism>
<dbReference type="Pfam" id="PF01554">
    <property type="entry name" value="MatE"/>
    <property type="match status" value="2"/>
</dbReference>
<reference evidence="10" key="1">
    <citation type="journal article" date="2018" name="Front. Microbiol.">
        <title>Genome-Based Analysis Reveals the Taxonomy and Diversity of the Family Idiomarinaceae.</title>
        <authorList>
            <person name="Liu Y."/>
            <person name="Lai Q."/>
            <person name="Shao Z."/>
        </authorList>
    </citation>
    <scope>NUCLEOTIDE SEQUENCE [LARGE SCALE GENOMIC DNA]</scope>
    <source>
        <strain evidence="10">R22</strain>
    </source>
</reference>
<dbReference type="CDD" id="cd13136">
    <property type="entry name" value="MATE_DinF_like"/>
    <property type="match status" value="1"/>
</dbReference>
<keyword evidence="3" id="KW-0813">Transport</keyword>
<protein>
    <submittedName>
        <fullName evidence="9">MATE family efflux transporter</fullName>
    </submittedName>
</protein>
<feature type="transmembrane region" description="Helical" evidence="8">
    <location>
        <begin position="138"/>
        <end position="158"/>
    </location>
</feature>
<dbReference type="RefSeq" id="WP_126781181.1">
    <property type="nucleotide sequence ID" value="NZ_PIQC01000004.1"/>
</dbReference>
<evidence type="ECO:0000313" key="10">
    <source>
        <dbReference type="Proteomes" id="UP000288058"/>
    </source>
</evidence>
<comment type="subcellular location">
    <subcellularLocation>
        <location evidence="1">Cell inner membrane</location>
        <topology evidence="1">Multi-pass membrane protein</topology>
    </subcellularLocation>
</comment>
<dbReference type="PANTHER" id="PTHR42893">
    <property type="entry name" value="PROTEIN DETOXIFICATION 44, CHLOROPLASTIC-RELATED"/>
    <property type="match status" value="1"/>
</dbReference>
<keyword evidence="5 8" id="KW-0812">Transmembrane</keyword>
<feature type="transmembrane region" description="Helical" evidence="8">
    <location>
        <begin position="241"/>
        <end position="260"/>
    </location>
</feature>
<dbReference type="InterPro" id="IPR044644">
    <property type="entry name" value="DinF-like"/>
</dbReference>
<dbReference type="AlphaFoldDB" id="A0A432YZT7"/>
<dbReference type="OrthoDB" id="9789527at2"/>
<feature type="transmembrane region" description="Helical" evidence="8">
    <location>
        <begin position="15"/>
        <end position="35"/>
    </location>
</feature>
<sequence length="440" mass="48666">MHKLFGFPLSDHSRVFAIALPMIISNIAAPLLGLVDTAIIGHLPNAIYLSAVAIGAMVVSFIYLLAVFLRMATTGYIAQSYGADDIQAQRQHFNNGIVIALGLGVLIAIASPWINDLAMWVVAPSAELEGYARDYIEIRLWSAPASLMTLVALGVLLGRQNSRKAMLLVIITNAVNVVMDVILILGFGLNVEGAAWASLSAEWVTAIIGFYWTARALGWHLRHWQLKFQQLRQFLRVNGNIFIRSLVLQLCMATMTGYATRYGSTMVAVNAVLMQFLMLISLGLDGIAYSVEALAGQAKGQKRHDKIRYWCKITLLWSSLFAVVYSLVFALAGNAIIRLITDIPEIIQVAQDYLPWIVVLPLLAHWSYWFDGVFIGLSFSRGMRNTMILSAVIGFLPLWWAGLPLENHGLWLALSGFLFMRGITQAVWLKYLSSPNHPSG</sequence>
<feature type="transmembrane region" description="Helical" evidence="8">
    <location>
        <begin position="386"/>
        <end position="403"/>
    </location>
</feature>
<accession>A0A432YZT7</accession>
<name>A0A432YZT7_9GAMM</name>
<evidence type="ECO:0000256" key="2">
    <source>
        <dbReference type="ARBA" id="ARBA00010199"/>
    </source>
</evidence>
<comment type="caution">
    <text evidence="9">The sequence shown here is derived from an EMBL/GenBank/DDBJ whole genome shotgun (WGS) entry which is preliminary data.</text>
</comment>
<evidence type="ECO:0000256" key="6">
    <source>
        <dbReference type="ARBA" id="ARBA00022989"/>
    </source>
</evidence>
<dbReference type="InterPro" id="IPR002528">
    <property type="entry name" value="MATE_fam"/>
</dbReference>
<evidence type="ECO:0000256" key="5">
    <source>
        <dbReference type="ARBA" id="ARBA00022692"/>
    </source>
</evidence>
<dbReference type="PANTHER" id="PTHR42893:SF46">
    <property type="entry name" value="PROTEIN DETOXIFICATION 44, CHLOROPLASTIC"/>
    <property type="match status" value="1"/>
</dbReference>
<evidence type="ECO:0000256" key="3">
    <source>
        <dbReference type="ARBA" id="ARBA00022448"/>
    </source>
</evidence>
<dbReference type="GO" id="GO:0042910">
    <property type="term" value="F:xenobiotic transmembrane transporter activity"/>
    <property type="evidence" value="ECO:0007669"/>
    <property type="project" value="InterPro"/>
</dbReference>
<feature type="transmembrane region" description="Helical" evidence="8">
    <location>
        <begin position="47"/>
        <end position="72"/>
    </location>
</feature>